<evidence type="ECO:0000313" key="1">
    <source>
        <dbReference type="EMBL" id="OQD79606.1"/>
    </source>
</evidence>
<name>A0A1V6PSY1_9EURO</name>
<gene>
    <name evidence="1" type="ORF">PENANT_c047G05912</name>
</gene>
<accession>A0A1V6PSY1</accession>
<dbReference type="EMBL" id="MDYN01000047">
    <property type="protein sequence ID" value="OQD79606.1"/>
    <property type="molecule type" value="Genomic_DNA"/>
</dbReference>
<dbReference type="AlphaFoldDB" id="A0A1V6PSY1"/>
<dbReference type="STRING" id="416450.A0A1V6PSY1"/>
<evidence type="ECO:0000313" key="2">
    <source>
        <dbReference type="Proteomes" id="UP000191672"/>
    </source>
</evidence>
<organism evidence="1 2">
    <name type="scientific">Penicillium antarcticum</name>
    <dbReference type="NCBI Taxonomy" id="416450"/>
    <lineage>
        <taxon>Eukaryota</taxon>
        <taxon>Fungi</taxon>
        <taxon>Dikarya</taxon>
        <taxon>Ascomycota</taxon>
        <taxon>Pezizomycotina</taxon>
        <taxon>Eurotiomycetes</taxon>
        <taxon>Eurotiomycetidae</taxon>
        <taxon>Eurotiales</taxon>
        <taxon>Aspergillaceae</taxon>
        <taxon>Penicillium</taxon>
    </lineage>
</organism>
<dbReference type="Proteomes" id="UP000191672">
    <property type="component" value="Unassembled WGS sequence"/>
</dbReference>
<comment type="caution">
    <text evidence="1">The sequence shown here is derived from an EMBL/GenBank/DDBJ whole genome shotgun (WGS) entry which is preliminary data.</text>
</comment>
<keyword evidence="2" id="KW-1185">Reference proteome</keyword>
<proteinExistence type="predicted"/>
<protein>
    <submittedName>
        <fullName evidence="1">Uncharacterized protein</fullName>
    </submittedName>
</protein>
<sequence length="180" mass="20194">MSTDSDTNTDTCMDTDAEKIGKIFCPGAGWIGSVCAMAGELVRHAGVMVAMNEATIGTAVCHEDAQSYEHTMRLFKAREDLYKTDIPERLRYGLEFQARYTNGEDVPCWLYGGELDLTLGPVTEVGFNALSFRMGIDMPETRKWILAKRPVWTNGLFMAFESLTRPESMLSKKFTAWKVL</sequence>
<reference evidence="2" key="1">
    <citation type="journal article" date="2017" name="Nat. Microbiol.">
        <title>Global analysis of biosynthetic gene clusters reveals vast potential of secondary metabolite production in Penicillium species.</title>
        <authorList>
            <person name="Nielsen J.C."/>
            <person name="Grijseels S."/>
            <person name="Prigent S."/>
            <person name="Ji B."/>
            <person name="Dainat J."/>
            <person name="Nielsen K.F."/>
            <person name="Frisvad J.C."/>
            <person name="Workman M."/>
            <person name="Nielsen J."/>
        </authorList>
    </citation>
    <scope>NUCLEOTIDE SEQUENCE [LARGE SCALE GENOMIC DNA]</scope>
    <source>
        <strain evidence="2">IBT 31811</strain>
    </source>
</reference>